<dbReference type="GO" id="GO:0061630">
    <property type="term" value="F:ubiquitin protein ligase activity"/>
    <property type="evidence" value="ECO:0007669"/>
    <property type="project" value="TreeGrafter"/>
</dbReference>
<dbReference type="PANTHER" id="PTHR25462">
    <property type="entry name" value="BONUS, ISOFORM C-RELATED"/>
    <property type="match status" value="1"/>
</dbReference>
<dbReference type="PROSITE" id="PS50119">
    <property type="entry name" value="ZF_BBOX"/>
    <property type="match status" value="2"/>
</dbReference>
<dbReference type="SUPFAM" id="SSF63829">
    <property type="entry name" value="Calcium-dependent phosphotriesterase"/>
    <property type="match status" value="1"/>
</dbReference>
<accession>A0AA89BXY3</accession>
<gene>
    <name evidence="3" type="ORF">FSP39_023137</name>
</gene>
<dbReference type="Proteomes" id="UP001186944">
    <property type="component" value="Unassembled WGS sequence"/>
</dbReference>
<organism evidence="3 4">
    <name type="scientific">Pinctada imbricata</name>
    <name type="common">Atlantic pearl-oyster</name>
    <name type="synonym">Pinctada martensii</name>
    <dbReference type="NCBI Taxonomy" id="66713"/>
    <lineage>
        <taxon>Eukaryota</taxon>
        <taxon>Metazoa</taxon>
        <taxon>Spiralia</taxon>
        <taxon>Lophotrochozoa</taxon>
        <taxon>Mollusca</taxon>
        <taxon>Bivalvia</taxon>
        <taxon>Autobranchia</taxon>
        <taxon>Pteriomorphia</taxon>
        <taxon>Pterioida</taxon>
        <taxon>Pterioidea</taxon>
        <taxon>Pteriidae</taxon>
        <taxon>Pinctada</taxon>
    </lineage>
</organism>
<dbReference type="InterPro" id="IPR000315">
    <property type="entry name" value="Znf_B-box"/>
</dbReference>
<evidence type="ECO:0000256" key="1">
    <source>
        <dbReference type="PROSITE-ProRule" id="PRU00024"/>
    </source>
</evidence>
<keyword evidence="1" id="KW-0862">Zinc</keyword>
<dbReference type="Gene3D" id="4.10.830.40">
    <property type="match status" value="1"/>
</dbReference>
<dbReference type="EMBL" id="VSWD01000006">
    <property type="protein sequence ID" value="KAK3100654.1"/>
    <property type="molecule type" value="Genomic_DNA"/>
</dbReference>
<proteinExistence type="predicted"/>
<sequence length="427" mass="49754">MAFASSMIEVKKTIIKHCDLCEDEEEVNWFCKNCNQNLCDRCKKIHPKIVSFKDHQLISLCQDHNEPFSFYCRQCDNSICSKCLSLIHKEHDLIEISVYQSELQDRLHDALTEKETENEQIKSTLDAIFKYEEECKKTLTESFAIIDERRKAIRQDVDEECEEMKTWLKTITDQQMKGVSENKRKVEERQFAYYETVQTVKRQLPLQTTTTLSQFVKTSICDFQSLKPLSYPIPRINTFVVGRGNKKYIREMIGSYSSTDDIPCQSGRLNKENAVLKQLQIVSMYELDAQIRCRSICTSPDGNIWISDKSFVYKMSPDCSTILLKIPTRDNGMGSNLSSYIACLKSGDAVLFYDKSFHIYLDKFTSDGRREEFTRLLPYFPYMYGMTVSKQDEVIIAAGEKTRRRFYKRIEIFSNEGKRLNSISVTK</sequence>
<dbReference type="AlphaFoldDB" id="A0AA89BXY3"/>
<dbReference type="SUPFAM" id="SSF57845">
    <property type="entry name" value="B-box zinc-binding domain"/>
    <property type="match status" value="1"/>
</dbReference>
<name>A0AA89BXY3_PINIB</name>
<protein>
    <recommendedName>
        <fullName evidence="2">B box-type domain-containing protein</fullName>
    </recommendedName>
</protein>
<dbReference type="GO" id="GO:0008270">
    <property type="term" value="F:zinc ion binding"/>
    <property type="evidence" value="ECO:0007669"/>
    <property type="project" value="UniProtKB-KW"/>
</dbReference>
<keyword evidence="1" id="KW-0479">Metal-binding</keyword>
<evidence type="ECO:0000313" key="4">
    <source>
        <dbReference type="Proteomes" id="UP001186944"/>
    </source>
</evidence>
<dbReference type="Gene3D" id="3.30.160.60">
    <property type="entry name" value="Classic Zinc Finger"/>
    <property type="match status" value="1"/>
</dbReference>
<feature type="domain" description="B box-type" evidence="2">
    <location>
        <begin position="13"/>
        <end position="60"/>
    </location>
</feature>
<dbReference type="PANTHER" id="PTHR25462:SF296">
    <property type="entry name" value="MEIOTIC P26, ISOFORM F"/>
    <property type="match status" value="1"/>
</dbReference>
<dbReference type="Pfam" id="PF00643">
    <property type="entry name" value="zf-B_box"/>
    <property type="match status" value="1"/>
</dbReference>
<evidence type="ECO:0000259" key="2">
    <source>
        <dbReference type="PROSITE" id="PS50119"/>
    </source>
</evidence>
<feature type="domain" description="B box-type" evidence="2">
    <location>
        <begin position="56"/>
        <end position="96"/>
    </location>
</feature>
<dbReference type="SMART" id="SM00336">
    <property type="entry name" value="BBOX"/>
    <property type="match status" value="2"/>
</dbReference>
<keyword evidence="1" id="KW-0863">Zinc-finger</keyword>
<keyword evidence="4" id="KW-1185">Reference proteome</keyword>
<comment type="caution">
    <text evidence="3">The sequence shown here is derived from an EMBL/GenBank/DDBJ whole genome shotgun (WGS) entry which is preliminary data.</text>
</comment>
<dbReference type="InterPro" id="IPR047153">
    <property type="entry name" value="TRIM45/56/19-like"/>
</dbReference>
<reference evidence="3" key="1">
    <citation type="submission" date="2019-08" db="EMBL/GenBank/DDBJ databases">
        <title>The improved chromosome-level genome for the pearl oyster Pinctada fucata martensii using PacBio sequencing and Hi-C.</title>
        <authorList>
            <person name="Zheng Z."/>
        </authorList>
    </citation>
    <scope>NUCLEOTIDE SEQUENCE</scope>
    <source>
        <strain evidence="3">ZZ-2019</strain>
        <tissue evidence="3">Adductor muscle</tissue>
    </source>
</reference>
<evidence type="ECO:0000313" key="3">
    <source>
        <dbReference type="EMBL" id="KAK3100654.1"/>
    </source>
</evidence>